<dbReference type="SUPFAM" id="SSF55174">
    <property type="entry name" value="Alpha-L RNA-binding motif"/>
    <property type="match status" value="1"/>
</dbReference>
<dbReference type="eggNOG" id="COG1187">
    <property type="taxonomic scope" value="Bacteria"/>
</dbReference>
<dbReference type="KEGG" id="shi:Shel_09640"/>
<evidence type="ECO:0000313" key="7">
    <source>
        <dbReference type="EMBL" id="ACV22002.1"/>
    </source>
</evidence>
<dbReference type="InterPro" id="IPR020103">
    <property type="entry name" value="PsdUridine_synth_cat_dom_sf"/>
</dbReference>
<dbReference type="Pfam" id="PF01479">
    <property type="entry name" value="S4"/>
    <property type="match status" value="1"/>
</dbReference>
<feature type="domain" description="RNA-binding S4" evidence="6">
    <location>
        <begin position="11"/>
        <end position="73"/>
    </location>
</feature>
<dbReference type="Pfam" id="PF00849">
    <property type="entry name" value="PseudoU_synth_2"/>
    <property type="match status" value="1"/>
</dbReference>
<dbReference type="CDD" id="cd00165">
    <property type="entry name" value="S4"/>
    <property type="match status" value="1"/>
</dbReference>
<dbReference type="RefSeq" id="WP_012798106.1">
    <property type="nucleotide sequence ID" value="NC_013165.1"/>
</dbReference>
<dbReference type="InterPro" id="IPR000748">
    <property type="entry name" value="PsdUridine_synth_RsuA/RluB/E/F"/>
</dbReference>
<dbReference type="AlphaFoldDB" id="C7N517"/>
<keyword evidence="4" id="KW-0694">RNA-binding</keyword>
<evidence type="ECO:0000256" key="3">
    <source>
        <dbReference type="ARBA" id="ARBA00023235"/>
    </source>
</evidence>
<reference evidence="7 8" key="1">
    <citation type="journal article" date="2009" name="Stand. Genomic Sci.">
        <title>Complete genome sequence of Slackia heliotrinireducens type strain (RHS 1).</title>
        <authorList>
            <person name="Pukall R."/>
            <person name="Lapidus A."/>
            <person name="Nolan M."/>
            <person name="Copeland A."/>
            <person name="Glavina Del Rio T."/>
            <person name="Lucas S."/>
            <person name="Chen F."/>
            <person name="Tice H."/>
            <person name="Cheng J.F."/>
            <person name="Chertkov O."/>
            <person name="Bruce D."/>
            <person name="Goodwin L."/>
            <person name="Kuske C."/>
            <person name="Brettin T."/>
            <person name="Detter J.C."/>
            <person name="Han C."/>
            <person name="Pitluck S."/>
            <person name="Pati A."/>
            <person name="Mavrommatis K."/>
            <person name="Ivanova N."/>
            <person name="Ovchinnikova G."/>
            <person name="Chen A."/>
            <person name="Palaniappan K."/>
            <person name="Schneider S."/>
            <person name="Rohde M."/>
            <person name="Chain P."/>
            <person name="D'haeseleer P."/>
            <person name="Goker M."/>
            <person name="Bristow J."/>
            <person name="Eisen J.A."/>
            <person name="Markowitz V."/>
            <person name="Kyrpides N.C."/>
            <person name="Klenk H.P."/>
            <person name="Hugenholtz P."/>
        </authorList>
    </citation>
    <scope>NUCLEOTIDE SEQUENCE [LARGE SCALE GENOMIC DNA]</scope>
    <source>
        <strain evidence="8">ATCC 29202 / DSM 20476 / NCTC 11029 / RHS 1</strain>
    </source>
</reference>
<dbReference type="Proteomes" id="UP000002026">
    <property type="component" value="Chromosome"/>
</dbReference>
<evidence type="ECO:0000256" key="5">
    <source>
        <dbReference type="RuleBase" id="RU003887"/>
    </source>
</evidence>
<organism evidence="7 8">
    <name type="scientific">Slackia heliotrinireducens (strain ATCC 29202 / DSM 20476 / NCTC 11029 / RHS 1)</name>
    <name type="common">Peptococcus heliotrinreducens</name>
    <dbReference type="NCBI Taxonomy" id="471855"/>
    <lineage>
        <taxon>Bacteria</taxon>
        <taxon>Bacillati</taxon>
        <taxon>Actinomycetota</taxon>
        <taxon>Coriobacteriia</taxon>
        <taxon>Eggerthellales</taxon>
        <taxon>Eggerthellaceae</taxon>
        <taxon>Slackia</taxon>
    </lineage>
</organism>
<evidence type="ECO:0000313" key="8">
    <source>
        <dbReference type="Proteomes" id="UP000002026"/>
    </source>
</evidence>
<keyword evidence="3 5" id="KW-0413">Isomerase</keyword>
<sequence length="249" mass="27464">MPQQEERIVPMRVQKFLARAGVASRRRSEDLMTAGRVCVNGEVVTELGAKVDPRVDTVTVDGREVRLTDGPVTIMLNKPCGFITTMSDPYGRACVAELVPSDDYPGLFPVGRLDTDTSGLLLFSTDGELGNSLLHPRHHVDKTYEACVQGRISDEALQTLRDGVELDDGVTSPAAVTLVSRSKEKSRITLVIHEGRTRQVRRMCQKVGHPVLELHRAQFGPLTLGDLPEGSWRELTKAEVESLRSAPRR</sequence>
<dbReference type="FunFam" id="3.10.290.10:FF:000003">
    <property type="entry name" value="Pseudouridine synthase"/>
    <property type="match status" value="1"/>
</dbReference>
<dbReference type="InterPro" id="IPR002942">
    <property type="entry name" value="S4_RNA-bd"/>
</dbReference>
<dbReference type="InterPro" id="IPR018496">
    <property type="entry name" value="PsdUridine_synth_RsuA/RluB_CS"/>
</dbReference>
<dbReference type="GO" id="GO:0003723">
    <property type="term" value="F:RNA binding"/>
    <property type="evidence" value="ECO:0007669"/>
    <property type="project" value="UniProtKB-KW"/>
</dbReference>
<dbReference type="InterPro" id="IPR050343">
    <property type="entry name" value="RsuA_PseudoU_synthase"/>
</dbReference>
<dbReference type="STRING" id="471855.Shel_09640"/>
<dbReference type="HOGENOM" id="CLU_024979_1_2_11"/>
<comment type="similarity">
    <text evidence="2 5">Belongs to the pseudouridine synthase RsuA family.</text>
</comment>
<dbReference type="PROSITE" id="PS50889">
    <property type="entry name" value="S4"/>
    <property type="match status" value="1"/>
</dbReference>
<evidence type="ECO:0000256" key="2">
    <source>
        <dbReference type="ARBA" id="ARBA00008348"/>
    </source>
</evidence>
<dbReference type="PANTHER" id="PTHR47683">
    <property type="entry name" value="PSEUDOURIDINE SYNTHASE FAMILY PROTEIN-RELATED"/>
    <property type="match status" value="1"/>
</dbReference>
<dbReference type="GO" id="GO:0120159">
    <property type="term" value="F:rRNA pseudouridine synthase activity"/>
    <property type="evidence" value="ECO:0007669"/>
    <property type="project" value="UniProtKB-ARBA"/>
</dbReference>
<comment type="catalytic activity">
    <reaction evidence="1">
        <text>a uridine in RNA = a pseudouridine in RNA</text>
        <dbReference type="Rhea" id="RHEA:48348"/>
        <dbReference type="Rhea" id="RHEA-COMP:12068"/>
        <dbReference type="Rhea" id="RHEA-COMP:12069"/>
        <dbReference type="ChEBI" id="CHEBI:65314"/>
        <dbReference type="ChEBI" id="CHEBI:65315"/>
    </reaction>
</comment>
<evidence type="ECO:0000256" key="4">
    <source>
        <dbReference type="PROSITE-ProRule" id="PRU00182"/>
    </source>
</evidence>
<evidence type="ECO:0000259" key="6">
    <source>
        <dbReference type="SMART" id="SM00363"/>
    </source>
</evidence>
<dbReference type="GO" id="GO:0000455">
    <property type="term" value="P:enzyme-directed rRNA pseudouridine synthesis"/>
    <property type="evidence" value="ECO:0007669"/>
    <property type="project" value="UniProtKB-ARBA"/>
</dbReference>
<dbReference type="CDD" id="cd02870">
    <property type="entry name" value="PseudoU_synth_RsuA_like"/>
    <property type="match status" value="1"/>
</dbReference>
<dbReference type="PROSITE" id="PS01149">
    <property type="entry name" value="PSI_RSU"/>
    <property type="match status" value="1"/>
</dbReference>
<gene>
    <name evidence="7" type="ordered locus">Shel_09640</name>
</gene>
<dbReference type="SUPFAM" id="SSF55120">
    <property type="entry name" value="Pseudouridine synthase"/>
    <property type="match status" value="1"/>
</dbReference>
<evidence type="ECO:0000256" key="1">
    <source>
        <dbReference type="ARBA" id="ARBA00000073"/>
    </source>
</evidence>
<dbReference type="Gene3D" id="3.30.2350.10">
    <property type="entry name" value="Pseudouridine synthase"/>
    <property type="match status" value="1"/>
</dbReference>
<dbReference type="EMBL" id="CP001684">
    <property type="protein sequence ID" value="ACV22002.1"/>
    <property type="molecule type" value="Genomic_DNA"/>
</dbReference>
<proteinExistence type="inferred from homology"/>
<dbReference type="InterPro" id="IPR006145">
    <property type="entry name" value="PsdUridine_synth_RsuA/RluA"/>
</dbReference>
<protein>
    <recommendedName>
        <fullName evidence="5">Pseudouridine synthase</fullName>
        <ecNumber evidence="5">5.4.99.-</ecNumber>
    </recommendedName>
</protein>
<dbReference type="SMART" id="SM00363">
    <property type="entry name" value="S4"/>
    <property type="match status" value="1"/>
</dbReference>
<accession>C7N517</accession>
<dbReference type="Gene3D" id="3.10.290.10">
    <property type="entry name" value="RNA-binding S4 domain"/>
    <property type="match status" value="1"/>
</dbReference>
<name>C7N517_SLAHD</name>
<dbReference type="InterPro" id="IPR036986">
    <property type="entry name" value="S4_RNA-bd_sf"/>
</dbReference>
<keyword evidence="8" id="KW-1185">Reference proteome</keyword>
<dbReference type="PANTHER" id="PTHR47683:SF2">
    <property type="entry name" value="RNA-BINDING S4 DOMAIN-CONTAINING PROTEIN"/>
    <property type="match status" value="1"/>
</dbReference>
<dbReference type="NCBIfam" id="TIGR00093">
    <property type="entry name" value="pseudouridine synthase"/>
    <property type="match status" value="1"/>
</dbReference>
<dbReference type="EC" id="5.4.99.-" evidence="5"/>